<protein>
    <submittedName>
        <fullName evidence="4">Uncharacterized protein</fullName>
    </submittedName>
</protein>
<accession>A0A085MQ85</accession>
<evidence type="ECO:0000313" key="6">
    <source>
        <dbReference type="Proteomes" id="UP000030764"/>
    </source>
</evidence>
<proteinExistence type="predicted"/>
<organism evidence="4">
    <name type="scientific">Trichuris suis</name>
    <name type="common">pig whipworm</name>
    <dbReference type="NCBI Taxonomy" id="68888"/>
    <lineage>
        <taxon>Eukaryota</taxon>
        <taxon>Metazoa</taxon>
        <taxon>Ecdysozoa</taxon>
        <taxon>Nematoda</taxon>
        <taxon>Enoplea</taxon>
        <taxon>Dorylaimia</taxon>
        <taxon>Trichinellida</taxon>
        <taxon>Trichuridae</taxon>
        <taxon>Trichuris</taxon>
    </lineage>
</organism>
<name>A0A085MQ85_9BILA</name>
<dbReference type="Proteomes" id="UP000030758">
    <property type="component" value="Unassembled WGS sequence"/>
</dbReference>
<evidence type="ECO:0000313" key="5">
    <source>
        <dbReference type="EMBL" id="KFD61305.1"/>
    </source>
</evidence>
<evidence type="ECO:0000313" key="3">
    <source>
        <dbReference type="EMBL" id="KFD47345.1"/>
    </source>
</evidence>
<dbReference type="AlphaFoldDB" id="A0A085MQ85"/>
<evidence type="ECO:0000313" key="4">
    <source>
        <dbReference type="EMBL" id="KFD59381.1"/>
    </source>
</evidence>
<dbReference type="EMBL" id="KL368037">
    <property type="protein sequence ID" value="KFD59381.1"/>
    <property type="molecule type" value="Genomic_DNA"/>
</dbReference>
<evidence type="ECO:0000256" key="1">
    <source>
        <dbReference type="SAM" id="MobiDB-lite"/>
    </source>
</evidence>
<evidence type="ECO:0000256" key="2">
    <source>
        <dbReference type="SAM" id="SignalP"/>
    </source>
</evidence>
<keyword evidence="6" id="KW-1185">Reference proteome</keyword>
<reference evidence="4 6" key="1">
    <citation type="journal article" date="2014" name="Nat. Genet.">
        <title>Genome and transcriptome of the porcine whipworm Trichuris suis.</title>
        <authorList>
            <person name="Jex A.R."/>
            <person name="Nejsum P."/>
            <person name="Schwarz E.M."/>
            <person name="Hu L."/>
            <person name="Young N.D."/>
            <person name="Hall R.S."/>
            <person name="Korhonen P.K."/>
            <person name="Liao S."/>
            <person name="Thamsborg S."/>
            <person name="Xia J."/>
            <person name="Xu P."/>
            <person name="Wang S."/>
            <person name="Scheerlinck J.P."/>
            <person name="Hofmann A."/>
            <person name="Sternberg P.W."/>
            <person name="Wang J."/>
            <person name="Gasser R.B."/>
        </authorList>
    </citation>
    <scope>NUCLEOTIDE SEQUENCE [LARGE SCALE GENOMIC DNA]</scope>
    <source>
        <strain evidence="4">DCEP-RM93F</strain>
        <strain evidence="3">DCEP-RM93M</strain>
    </source>
</reference>
<keyword evidence="2" id="KW-0732">Signal</keyword>
<sequence length="88" mass="9497">MGILELLFLLMVQKTYEHWQMPNVSVETNTGNNEFFGAHSHSHETSNSPCPVHGKKDKSTDQPGTSGESASAAGGGKEDNVKAELKEP</sequence>
<feature type="region of interest" description="Disordered" evidence="1">
    <location>
        <begin position="26"/>
        <end position="88"/>
    </location>
</feature>
<gene>
    <name evidence="3" type="ORF">M513_11760</name>
    <name evidence="4" type="ORF">M514_11760</name>
    <name evidence="5" type="ORF">M514_26498</name>
</gene>
<feature type="compositionally biased region" description="Basic and acidic residues" evidence="1">
    <location>
        <begin position="76"/>
        <end position="88"/>
    </location>
</feature>
<dbReference type="Proteomes" id="UP000030764">
    <property type="component" value="Unassembled WGS sequence"/>
</dbReference>
<feature type="chain" id="PRO_5007379350" evidence="2">
    <location>
        <begin position="18"/>
        <end position="88"/>
    </location>
</feature>
<feature type="signal peptide" evidence="2">
    <location>
        <begin position="1"/>
        <end position="17"/>
    </location>
</feature>
<dbReference type="EMBL" id="KL367627">
    <property type="protein sequence ID" value="KFD61305.1"/>
    <property type="molecule type" value="Genomic_DNA"/>
</dbReference>
<dbReference type="EMBL" id="KL363330">
    <property type="protein sequence ID" value="KFD47345.1"/>
    <property type="molecule type" value="Genomic_DNA"/>
</dbReference>